<organism evidence="1 2">
    <name type="scientific">Selenomonas sputigena (strain ATCC 35185 / DSM 20758 / CCUG 44933 / VPI D19B-28)</name>
    <dbReference type="NCBI Taxonomy" id="546271"/>
    <lineage>
        <taxon>Bacteria</taxon>
        <taxon>Bacillati</taxon>
        <taxon>Bacillota</taxon>
        <taxon>Negativicutes</taxon>
        <taxon>Selenomonadales</taxon>
        <taxon>Selenomonadaceae</taxon>
        <taxon>Selenomonas</taxon>
    </lineage>
</organism>
<reference evidence="1 2" key="1">
    <citation type="submission" date="2009-09" db="EMBL/GenBank/DDBJ databases">
        <authorList>
            <person name="Weinstock G."/>
            <person name="Sodergren E."/>
            <person name="Clifton S."/>
            <person name="Fulton L."/>
            <person name="Fulton B."/>
            <person name="Courtney L."/>
            <person name="Fronick C."/>
            <person name="Harrison M."/>
            <person name="Strong C."/>
            <person name="Farmer C."/>
            <person name="Delahaunty K."/>
            <person name="Markovic C."/>
            <person name="Hall O."/>
            <person name="Minx P."/>
            <person name="Tomlinson C."/>
            <person name="Mitreva M."/>
            <person name="Nelson J."/>
            <person name="Hou S."/>
            <person name="Wollam A."/>
            <person name="Pepin K.H."/>
            <person name="Johnson M."/>
            <person name="Bhonagiri V."/>
            <person name="Nash W.E."/>
            <person name="Warren W."/>
            <person name="Chinwalla A."/>
            <person name="Mardis E.R."/>
            <person name="Wilson R.K."/>
        </authorList>
    </citation>
    <scope>NUCLEOTIDE SEQUENCE [LARGE SCALE GENOMIC DNA]</scope>
    <source>
        <strain evidence="2">ATCC 35185 / DSM 20758 / VPI D19B-28</strain>
    </source>
</reference>
<proteinExistence type="predicted"/>
<dbReference type="EMBL" id="ACKP02000055">
    <property type="protein sequence ID" value="EEX75987.1"/>
    <property type="molecule type" value="Genomic_DNA"/>
</dbReference>
<accession>C9LYN7</accession>
<protein>
    <submittedName>
        <fullName evidence="1">Uncharacterized protein</fullName>
    </submittedName>
</protein>
<name>C9LYN7_SELS3</name>
<evidence type="ECO:0000313" key="1">
    <source>
        <dbReference type="EMBL" id="EEX75987.1"/>
    </source>
</evidence>
<sequence>MSLRAAFSIYKIYMLISFSGAKRMTAVEEAEALSRRCQVGEFPAPRKGERT</sequence>
<gene>
    <name evidence="1" type="ORF">SELSPUOL_02598</name>
</gene>
<comment type="caution">
    <text evidence="1">The sequence shown here is derived from an EMBL/GenBank/DDBJ whole genome shotgun (WGS) entry which is preliminary data.</text>
</comment>
<evidence type="ECO:0000313" key="2">
    <source>
        <dbReference type="Proteomes" id="UP000003505"/>
    </source>
</evidence>
<dbReference type="AlphaFoldDB" id="C9LYN7"/>
<dbReference type="Proteomes" id="UP000003505">
    <property type="component" value="Unassembled WGS sequence"/>
</dbReference>